<dbReference type="InterPro" id="IPR004020">
    <property type="entry name" value="DAPIN"/>
</dbReference>
<reference evidence="2" key="2">
    <citation type="submission" date="2025-08" db="UniProtKB">
        <authorList>
            <consortium name="Ensembl"/>
        </authorList>
    </citation>
    <scope>IDENTIFICATION</scope>
</reference>
<feature type="domain" description="Pyrin" evidence="1">
    <location>
        <begin position="2"/>
        <end position="93"/>
    </location>
</feature>
<dbReference type="AlphaFoldDB" id="A0A673A055"/>
<dbReference type="SUPFAM" id="SSF47986">
    <property type="entry name" value="DEATH domain"/>
    <property type="match status" value="1"/>
</dbReference>
<sequence>KIEKRFWKMLLDTLEDLTEGDFKKFKWFLQQAEILEGFPAVPKSQLENADRLDTVDQILDTYQDHAVEVIIKVFESINRHLWPRNKFCLIFLN</sequence>
<dbReference type="PROSITE" id="PS50824">
    <property type="entry name" value="DAPIN"/>
    <property type="match status" value="1"/>
</dbReference>
<dbReference type="Ensembl" id="ENSSORT00005022602.1">
    <property type="protein sequence ID" value="ENSSORP00005021948.1"/>
    <property type="gene ID" value="ENSSORG00005010717.1"/>
</dbReference>
<dbReference type="Proteomes" id="UP000472271">
    <property type="component" value="Chromosome 8"/>
</dbReference>
<evidence type="ECO:0000313" key="3">
    <source>
        <dbReference type="Proteomes" id="UP000472271"/>
    </source>
</evidence>
<dbReference type="SMART" id="SM01289">
    <property type="entry name" value="PYRIN"/>
    <property type="match status" value="1"/>
</dbReference>
<evidence type="ECO:0000259" key="1">
    <source>
        <dbReference type="PROSITE" id="PS50824"/>
    </source>
</evidence>
<dbReference type="Pfam" id="PF02758">
    <property type="entry name" value="PYRIN"/>
    <property type="match status" value="1"/>
</dbReference>
<keyword evidence="3" id="KW-1185">Reference proteome</keyword>
<accession>A0A673A055</accession>
<evidence type="ECO:0000313" key="2">
    <source>
        <dbReference type="Ensembl" id="ENSSORP00005021948.1"/>
    </source>
</evidence>
<organism evidence="2 3">
    <name type="scientific">Sphaeramia orbicularis</name>
    <name type="common">orbiculate cardinalfish</name>
    <dbReference type="NCBI Taxonomy" id="375764"/>
    <lineage>
        <taxon>Eukaryota</taxon>
        <taxon>Metazoa</taxon>
        <taxon>Chordata</taxon>
        <taxon>Craniata</taxon>
        <taxon>Vertebrata</taxon>
        <taxon>Euteleostomi</taxon>
        <taxon>Actinopterygii</taxon>
        <taxon>Neopterygii</taxon>
        <taxon>Teleostei</taxon>
        <taxon>Neoteleostei</taxon>
        <taxon>Acanthomorphata</taxon>
        <taxon>Gobiaria</taxon>
        <taxon>Kurtiformes</taxon>
        <taxon>Apogonoidei</taxon>
        <taxon>Apogonidae</taxon>
        <taxon>Apogoninae</taxon>
        <taxon>Sphaeramia</taxon>
    </lineage>
</organism>
<protein>
    <recommendedName>
        <fullName evidence="1">Pyrin domain-containing protein</fullName>
    </recommendedName>
</protein>
<reference evidence="2" key="1">
    <citation type="submission" date="2019-06" db="EMBL/GenBank/DDBJ databases">
        <authorList>
            <consortium name="Wellcome Sanger Institute Data Sharing"/>
        </authorList>
    </citation>
    <scope>NUCLEOTIDE SEQUENCE [LARGE SCALE GENOMIC DNA]</scope>
</reference>
<name>A0A673A055_9TELE</name>
<dbReference type="CDD" id="cd08321">
    <property type="entry name" value="Pyrin_ASC-like"/>
    <property type="match status" value="1"/>
</dbReference>
<dbReference type="InParanoid" id="A0A673A055"/>
<dbReference type="InterPro" id="IPR011029">
    <property type="entry name" value="DEATH-like_dom_sf"/>
</dbReference>
<proteinExistence type="predicted"/>
<reference evidence="2" key="3">
    <citation type="submission" date="2025-09" db="UniProtKB">
        <authorList>
            <consortium name="Ensembl"/>
        </authorList>
    </citation>
    <scope>IDENTIFICATION</scope>
</reference>
<dbReference type="Gene3D" id="1.10.533.10">
    <property type="entry name" value="Death Domain, Fas"/>
    <property type="match status" value="1"/>
</dbReference>